<comment type="similarity">
    <text evidence="2 7">Belongs to the UPF0259 family.</text>
</comment>
<evidence type="ECO:0000256" key="2">
    <source>
        <dbReference type="ARBA" id="ARBA00005633"/>
    </source>
</evidence>
<dbReference type="HAMAP" id="MF_01067">
    <property type="entry name" value="UPF0259"/>
    <property type="match status" value="1"/>
</dbReference>
<protein>
    <recommendedName>
        <fullName evidence="7">UPF0259 membrane protein EM595_1969</fullName>
    </recommendedName>
</protein>
<feature type="transmembrane region" description="Helical" evidence="7">
    <location>
        <begin position="141"/>
        <end position="165"/>
    </location>
</feature>
<keyword evidence="3 7" id="KW-1003">Cell membrane</keyword>
<dbReference type="OrthoDB" id="6454524at2"/>
<feature type="transmembrane region" description="Helical" evidence="7">
    <location>
        <begin position="219"/>
        <end position="238"/>
    </location>
</feature>
<keyword evidence="9" id="KW-1185">Reference proteome</keyword>
<evidence type="ECO:0000313" key="8">
    <source>
        <dbReference type="EMBL" id="CUU24203.1"/>
    </source>
</evidence>
<dbReference type="NCBIfam" id="NF002774">
    <property type="entry name" value="PRK02868.1"/>
    <property type="match status" value="1"/>
</dbReference>
<name>A0A0U5L4Y1_9GAMM</name>
<evidence type="ECO:0000313" key="9">
    <source>
        <dbReference type="Proteomes" id="UP000059419"/>
    </source>
</evidence>
<feature type="transmembrane region" description="Helical" evidence="7">
    <location>
        <begin position="186"/>
        <end position="207"/>
    </location>
</feature>
<dbReference type="RefSeq" id="WP_067431039.1">
    <property type="nucleotide sequence ID" value="NZ_CP072598.1"/>
</dbReference>
<dbReference type="GeneID" id="84613013"/>
<keyword evidence="6 7" id="KW-0472">Membrane</keyword>
<evidence type="ECO:0000256" key="7">
    <source>
        <dbReference type="HAMAP-Rule" id="MF_01067"/>
    </source>
</evidence>
<dbReference type="GO" id="GO:0005886">
    <property type="term" value="C:plasma membrane"/>
    <property type="evidence" value="ECO:0007669"/>
    <property type="project" value="UniProtKB-SubCell"/>
</dbReference>
<accession>A0A0U5L4Y1</accession>
<dbReference type="InterPro" id="IPR009627">
    <property type="entry name" value="UPF0259"/>
</dbReference>
<dbReference type="PATRIC" id="fig|1619313.3.peg.2042"/>
<feature type="transmembrane region" description="Helical" evidence="7">
    <location>
        <begin position="20"/>
        <end position="41"/>
    </location>
</feature>
<sequence>MSITAGSLYRDTGNFFRDQLVTIVLMALLTSFITVIVGHALTPNAEQLSLLAEGSSDSASSLFEMVQNMSPEQQSVLLRTSAAGTFASLIGNTLLLGGMLCLIPMASSQKRVSALRAIGTAAPLLPKLLLQTFLITLLVQLGFMAVFVPGVILAILFSLAPVMLANDKLGVFGSLKASSKLAWRNVKLIAPAIMLWLLAKVAIMLFFSTLTLLPANVSAVVLNALGNLVSALLVIYLYRLYMLVR</sequence>
<evidence type="ECO:0000256" key="3">
    <source>
        <dbReference type="ARBA" id="ARBA00022475"/>
    </source>
</evidence>
<feature type="transmembrane region" description="Helical" evidence="7">
    <location>
        <begin position="115"/>
        <end position="135"/>
    </location>
</feature>
<keyword evidence="4 7" id="KW-0812">Transmembrane</keyword>
<proteinExistence type="inferred from homology"/>
<dbReference type="EMBL" id="LN907827">
    <property type="protein sequence ID" value="CUU24203.1"/>
    <property type="molecule type" value="Genomic_DNA"/>
</dbReference>
<evidence type="ECO:0000256" key="4">
    <source>
        <dbReference type="ARBA" id="ARBA00022692"/>
    </source>
</evidence>
<evidence type="ECO:0000256" key="6">
    <source>
        <dbReference type="ARBA" id="ARBA00023136"/>
    </source>
</evidence>
<dbReference type="AlphaFoldDB" id="A0A0U5L4Y1"/>
<evidence type="ECO:0000256" key="5">
    <source>
        <dbReference type="ARBA" id="ARBA00022989"/>
    </source>
</evidence>
<feature type="transmembrane region" description="Helical" evidence="7">
    <location>
        <begin position="82"/>
        <end position="103"/>
    </location>
</feature>
<dbReference type="STRING" id="1619313.EM595_1969"/>
<evidence type="ECO:0000256" key="1">
    <source>
        <dbReference type="ARBA" id="ARBA00004429"/>
    </source>
</evidence>
<dbReference type="Pfam" id="PF06790">
    <property type="entry name" value="UPF0259"/>
    <property type="match status" value="1"/>
</dbReference>
<organism evidence="8 9">
    <name type="scientific">Duffyella gerundensis</name>
    <dbReference type="NCBI Taxonomy" id="1619313"/>
    <lineage>
        <taxon>Bacteria</taxon>
        <taxon>Pseudomonadati</taxon>
        <taxon>Pseudomonadota</taxon>
        <taxon>Gammaproteobacteria</taxon>
        <taxon>Enterobacterales</taxon>
        <taxon>Erwiniaceae</taxon>
        <taxon>Duffyella</taxon>
    </lineage>
</organism>
<dbReference type="KEGG" id="ege:EM595_1969"/>
<gene>
    <name evidence="8" type="ORF">EM595_1969</name>
</gene>
<keyword evidence="5 7" id="KW-1133">Transmembrane helix</keyword>
<dbReference type="Proteomes" id="UP000059419">
    <property type="component" value="Chromosome 1"/>
</dbReference>
<reference evidence="9" key="1">
    <citation type="submission" date="2015-11" db="EMBL/GenBank/DDBJ databases">
        <authorList>
            <person name="Blom J."/>
        </authorList>
    </citation>
    <scope>NUCLEOTIDE SEQUENCE [LARGE SCALE GENOMIC DNA]</scope>
</reference>
<comment type="subcellular location">
    <subcellularLocation>
        <location evidence="1">Cell inner membrane</location>
        <topology evidence="1">Multi-pass membrane protein</topology>
    </subcellularLocation>
    <subcellularLocation>
        <location evidence="7">Cell membrane</location>
        <topology evidence="7">Multi-pass membrane protein</topology>
    </subcellularLocation>
</comment>